<proteinExistence type="predicted"/>
<dbReference type="SUPFAM" id="SSF53448">
    <property type="entry name" value="Nucleotide-diphospho-sugar transferases"/>
    <property type="match status" value="1"/>
</dbReference>
<dbReference type="Proteomes" id="UP000004920">
    <property type="component" value="Unassembled WGS sequence"/>
</dbReference>
<dbReference type="EMBL" id="GG704702">
    <property type="protein sequence ID" value="EEX25663.1"/>
    <property type="molecule type" value="Genomic_DNA"/>
</dbReference>
<organism evidence="1">
    <name type="scientific">Limosilactobacillus fermentum 28-3-CHN</name>
    <dbReference type="NCBI Taxonomy" id="575599"/>
    <lineage>
        <taxon>Bacteria</taxon>
        <taxon>Bacillati</taxon>
        <taxon>Bacillota</taxon>
        <taxon>Bacilli</taxon>
        <taxon>Lactobacillales</taxon>
        <taxon>Lactobacillaceae</taxon>
        <taxon>Limosilactobacillus</taxon>
    </lineage>
</organism>
<gene>
    <name evidence="1" type="ORF">HMPREF0513_01052</name>
</gene>
<dbReference type="AlphaFoldDB" id="D0DTR3"/>
<sequence length="152" mass="18053">MILTPQKAIQMQYEWHLNGSVFVVIWGKLIKKECLDGFWFPEGMMYEDEAATHRMFMRTPKIVFVNKEYYSYRIRPGSVSREEIDDKNLQDLFQSYQIKIADLVSVGISPEPTRARYLPIIRYRLERSIDQGPQFPGYRECQELLHLVDLNQ</sequence>
<dbReference type="HOGENOM" id="CLU_1720010_0_0_9"/>
<reference evidence="1" key="1">
    <citation type="submission" date="2009-08" db="EMBL/GenBank/DDBJ databases">
        <title>The Genome Sequence of Lactobacillus fermentum 28-3-CHN.</title>
        <authorList>
            <consortium name="The Broad Institute Genome Sequencing Platform"/>
            <person name="Ward D."/>
            <person name="Feldgarden M."/>
            <person name="Earl A."/>
            <person name="Young S.K."/>
            <person name="Zeng Q."/>
            <person name="Koehrsen M."/>
            <person name="Alvarado L."/>
            <person name="Berlin A."/>
            <person name="Bochicchio J."/>
            <person name="Borenstein D."/>
            <person name="Chapman S.B."/>
            <person name="Chen Z."/>
            <person name="Engels R."/>
            <person name="Freedman E."/>
            <person name="Gellesch M."/>
            <person name="Goldberg J."/>
            <person name="Griggs A."/>
            <person name="Gujja S."/>
            <person name="Heilman E."/>
            <person name="Heiman D."/>
            <person name="Hepburn T."/>
            <person name="Howarth C."/>
            <person name="Jen D."/>
            <person name="Larson L."/>
            <person name="Lewis B."/>
            <person name="Mehta T."/>
            <person name="Park D."/>
            <person name="Pearson M."/>
            <person name="Roberts A."/>
            <person name="Saif S."/>
            <person name="Shea T."/>
            <person name="Shenoy N."/>
            <person name="Sisk P."/>
            <person name="Stolte C."/>
            <person name="Sykes S."/>
            <person name="Thomson T."/>
            <person name="Walk T."/>
            <person name="White J."/>
            <person name="Yandava C."/>
            <person name="Liu Y."/>
            <person name="Xu Q."/>
            <person name="Haas B."/>
            <person name="Nusbaum C."/>
            <person name="Birren B."/>
        </authorList>
    </citation>
    <scope>NUCLEOTIDE SEQUENCE</scope>
    <source>
        <strain evidence="1">28-3-CHN</strain>
    </source>
</reference>
<evidence type="ECO:0000313" key="1">
    <source>
        <dbReference type="EMBL" id="EEX25663.1"/>
    </source>
</evidence>
<accession>D0DTR3</accession>
<protein>
    <submittedName>
        <fullName evidence="1">Uncharacterized protein</fullName>
    </submittedName>
</protein>
<name>D0DTR3_LIMFE</name>
<dbReference type="InterPro" id="IPR029044">
    <property type="entry name" value="Nucleotide-diphossugar_trans"/>
</dbReference>